<reference evidence="2" key="1">
    <citation type="submission" date="2021-04" db="EMBL/GenBank/DDBJ databases">
        <authorList>
            <person name="Chebbi M.A.C M."/>
        </authorList>
    </citation>
    <scope>NUCLEOTIDE SEQUENCE</scope>
</reference>
<evidence type="ECO:0000313" key="2">
    <source>
        <dbReference type="EMBL" id="CAG5085260.1"/>
    </source>
</evidence>
<name>A0A8J2H8N4_COTCN</name>
<gene>
    <name evidence="2" type="ORF">HICCMSTLAB_LOCUS4323</name>
</gene>
<dbReference type="PANTHER" id="PTHR47890:SF1">
    <property type="entry name" value="LD24308P"/>
    <property type="match status" value="1"/>
</dbReference>
<dbReference type="InterPro" id="IPR032062">
    <property type="entry name" value="DUF4803"/>
</dbReference>
<sequence>MAKLLLLVVVLTIGSNFQVDAQFGGMFGIGDMVRDIGGEIHHVWERFFKEPDEKYVKDQVKKIEQIKRNLKANEQSLNHSDDVAETILEQLGVADNKQRELDEKLVRLNDTFTLVDLKIDIVTSRINEISTLISDIPATVAERASLLLNSFINRIRVQTNLIEAKETFKTYVRTIDINYNNFLMYTRPGTNIRKESMLEFCDTLLSPYADELSKTLVQIHKLLAPGETGSIYEGLLEFLRDYQSKQTFDERCDLENSFQEQFRELYHIILVSEIRAFAMQAFAMNYRHLVGEETEAAVKGEVGMMIESLLRRMSSYLAAMKETMNGVSRELFRCEPEKHLLGNGTWIP</sequence>
<feature type="signal peptide" evidence="1">
    <location>
        <begin position="1"/>
        <end position="21"/>
    </location>
</feature>
<comment type="caution">
    <text evidence="2">The sequence shown here is derived from an EMBL/GenBank/DDBJ whole genome shotgun (WGS) entry which is preliminary data.</text>
</comment>
<dbReference type="Pfam" id="PF16061">
    <property type="entry name" value="DUF4803"/>
    <property type="match status" value="1"/>
</dbReference>
<organism evidence="2 3">
    <name type="scientific">Cotesia congregata</name>
    <name type="common">Parasitoid wasp</name>
    <name type="synonym">Apanteles congregatus</name>
    <dbReference type="NCBI Taxonomy" id="51543"/>
    <lineage>
        <taxon>Eukaryota</taxon>
        <taxon>Metazoa</taxon>
        <taxon>Ecdysozoa</taxon>
        <taxon>Arthropoda</taxon>
        <taxon>Hexapoda</taxon>
        <taxon>Insecta</taxon>
        <taxon>Pterygota</taxon>
        <taxon>Neoptera</taxon>
        <taxon>Endopterygota</taxon>
        <taxon>Hymenoptera</taxon>
        <taxon>Apocrita</taxon>
        <taxon>Ichneumonoidea</taxon>
        <taxon>Braconidae</taxon>
        <taxon>Microgastrinae</taxon>
        <taxon>Cotesia</taxon>
    </lineage>
</organism>
<evidence type="ECO:0000256" key="1">
    <source>
        <dbReference type="SAM" id="SignalP"/>
    </source>
</evidence>
<dbReference type="PANTHER" id="PTHR47890">
    <property type="entry name" value="LD24308P"/>
    <property type="match status" value="1"/>
</dbReference>
<proteinExistence type="predicted"/>
<feature type="chain" id="PRO_5035272200" description="Secreted protein" evidence="1">
    <location>
        <begin position="22"/>
        <end position="348"/>
    </location>
</feature>
<accession>A0A8J2H8N4</accession>
<protein>
    <recommendedName>
        <fullName evidence="4">Secreted protein</fullName>
    </recommendedName>
</protein>
<evidence type="ECO:0000313" key="3">
    <source>
        <dbReference type="Proteomes" id="UP000786811"/>
    </source>
</evidence>
<keyword evidence="1" id="KW-0732">Signal</keyword>
<dbReference type="OrthoDB" id="10298313at2759"/>
<dbReference type="AlphaFoldDB" id="A0A8J2H8N4"/>
<evidence type="ECO:0008006" key="4">
    <source>
        <dbReference type="Google" id="ProtNLM"/>
    </source>
</evidence>
<dbReference type="EMBL" id="CAJNRD030001118">
    <property type="protein sequence ID" value="CAG5085260.1"/>
    <property type="molecule type" value="Genomic_DNA"/>
</dbReference>
<keyword evidence="3" id="KW-1185">Reference proteome</keyword>
<dbReference type="Proteomes" id="UP000786811">
    <property type="component" value="Unassembled WGS sequence"/>
</dbReference>